<dbReference type="Gene3D" id="1.25.40.10">
    <property type="entry name" value="Tetratricopeptide repeat domain"/>
    <property type="match status" value="6"/>
</dbReference>
<keyword evidence="7 10" id="KW-0472">Membrane</keyword>
<dbReference type="AlphaFoldDB" id="S8D003"/>
<evidence type="ECO:0000256" key="7">
    <source>
        <dbReference type="ARBA" id="ARBA00023136"/>
    </source>
</evidence>
<keyword evidence="14" id="KW-1185">Reference proteome</keyword>
<dbReference type="GO" id="GO:0005886">
    <property type="term" value="C:plasma membrane"/>
    <property type="evidence" value="ECO:0007669"/>
    <property type="project" value="UniProtKB-SubCell"/>
</dbReference>
<feature type="transmembrane region" description="Helical" evidence="10">
    <location>
        <begin position="138"/>
        <end position="158"/>
    </location>
</feature>
<dbReference type="InterPro" id="IPR007273">
    <property type="entry name" value="SCAMP"/>
</dbReference>
<keyword evidence="4 10" id="KW-0812">Transmembrane</keyword>
<reference evidence="13 14" key="1">
    <citation type="journal article" date="2013" name="BMC Genomics">
        <title>The miniature genome of a carnivorous plant Genlisea aurea contains a low number of genes and short non-coding sequences.</title>
        <authorList>
            <person name="Leushkin E.V."/>
            <person name="Sutormin R.A."/>
            <person name="Nabieva E.R."/>
            <person name="Penin A.A."/>
            <person name="Kondrashov A.S."/>
            <person name="Logacheva M.D."/>
        </authorList>
    </citation>
    <scope>NUCLEOTIDE SEQUENCE [LARGE SCALE GENOMIC DNA]</scope>
</reference>
<feature type="repeat" description="PPR" evidence="9">
    <location>
        <begin position="773"/>
        <end position="807"/>
    </location>
</feature>
<dbReference type="InterPro" id="IPR011990">
    <property type="entry name" value="TPR-like_helical_dom_sf"/>
</dbReference>
<evidence type="ECO:0000256" key="9">
    <source>
        <dbReference type="PROSITE-ProRule" id="PRU00708"/>
    </source>
</evidence>
<feature type="repeat" description="PPR" evidence="9">
    <location>
        <begin position="530"/>
        <end position="564"/>
    </location>
</feature>
<feature type="repeat" description="PPR" evidence="9">
    <location>
        <begin position="667"/>
        <end position="701"/>
    </location>
</feature>
<name>S8D003_9LAMI</name>
<dbReference type="Pfam" id="PF17177">
    <property type="entry name" value="PPR_long"/>
    <property type="match status" value="1"/>
</dbReference>
<dbReference type="Pfam" id="PF04144">
    <property type="entry name" value="SCAMP"/>
    <property type="match status" value="1"/>
</dbReference>
<evidence type="ECO:0000256" key="1">
    <source>
        <dbReference type="ARBA" id="ARBA00004003"/>
    </source>
</evidence>
<organism evidence="13 14">
    <name type="scientific">Genlisea aurea</name>
    <dbReference type="NCBI Taxonomy" id="192259"/>
    <lineage>
        <taxon>Eukaryota</taxon>
        <taxon>Viridiplantae</taxon>
        <taxon>Streptophyta</taxon>
        <taxon>Embryophyta</taxon>
        <taxon>Tracheophyta</taxon>
        <taxon>Spermatophyta</taxon>
        <taxon>Magnoliopsida</taxon>
        <taxon>eudicotyledons</taxon>
        <taxon>Gunneridae</taxon>
        <taxon>Pentapetalae</taxon>
        <taxon>asterids</taxon>
        <taxon>lamiids</taxon>
        <taxon>Lamiales</taxon>
        <taxon>Lentibulariaceae</taxon>
        <taxon>Genlisea</taxon>
    </lineage>
</organism>
<feature type="repeat" description="PPR" evidence="9">
    <location>
        <begin position="1015"/>
        <end position="1049"/>
    </location>
</feature>
<protein>
    <recommendedName>
        <fullName evidence="10">Secretory carrier-associated membrane protein</fullName>
        <shortName evidence="10">Secretory carrier membrane protein</shortName>
    </recommendedName>
</protein>
<evidence type="ECO:0000256" key="5">
    <source>
        <dbReference type="ARBA" id="ARBA00022737"/>
    </source>
</evidence>
<keyword evidence="5" id="KW-0677">Repeat</keyword>
<dbReference type="EMBL" id="AUSU01000565">
    <property type="protein sequence ID" value="EPS73099.1"/>
    <property type="molecule type" value="Genomic_DNA"/>
</dbReference>
<keyword evidence="10" id="KW-0813">Transport</keyword>
<dbReference type="PANTHER" id="PTHR47933">
    <property type="entry name" value="PENTATRICOPEPTIDE REPEAT-CONTAINING PROTEIN 1, MITOCHONDRIAL"/>
    <property type="match status" value="1"/>
</dbReference>
<evidence type="ECO:0000313" key="13">
    <source>
        <dbReference type="EMBL" id="EPS73099.1"/>
    </source>
</evidence>
<dbReference type="Pfam" id="PF13812">
    <property type="entry name" value="PPR_3"/>
    <property type="match status" value="1"/>
</dbReference>
<evidence type="ECO:0000256" key="3">
    <source>
        <dbReference type="ARBA" id="ARBA00010482"/>
    </source>
</evidence>
<dbReference type="GO" id="GO:0015031">
    <property type="term" value="P:protein transport"/>
    <property type="evidence" value="ECO:0007669"/>
    <property type="project" value="InterPro"/>
</dbReference>
<feature type="repeat" description="PPR" evidence="9">
    <location>
        <begin position="346"/>
        <end position="380"/>
    </location>
</feature>
<keyword evidence="8 10" id="KW-0968">Cytoplasmic vesicle</keyword>
<dbReference type="GO" id="GO:0003729">
    <property type="term" value="F:mRNA binding"/>
    <property type="evidence" value="ECO:0007669"/>
    <property type="project" value="TreeGrafter"/>
</dbReference>
<feature type="repeat" description="PPR" evidence="9">
    <location>
        <begin position="912"/>
        <end position="946"/>
    </location>
</feature>
<evidence type="ECO:0000313" key="14">
    <source>
        <dbReference type="Proteomes" id="UP000015453"/>
    </source>
</evidence>
<dbReference type="InterPro" id="IPR033443">
    <property type="entry name" value="PROP1-like_PPR_dom"/>
</dbReference>
<evidence type="ECO:0000256" key="11">
    <source>
        <dbReference type="SAM" id="MobiDB-lite"/>
    </source>
</evidence>
<comment type="caution">
    <text evidence="13">The sequence shown here is derived from an EMBL/GenBank/DDBJ whole genome shotgun (WGS) entry which is preliminary data.</text>
</comment>
<dbReference type="Pfam" id="PF01535">
    <property type="entry name" value="PPR"/>
    <property type="match status" value="6"/>
</dbReference>
<feature type="region of interest" description="Disordered" evidence="11">
    <location>
        <begin position="1"/>
        <end position="23"/>
    </location>
</feature>
<sequence length="1119" mass="125285">MNPGSVPPANSRLSPLPHERADYDRGVTVDIPLDSSKDFKLREKELQAKEAELRKREQVRRSGIVIEEKNWPPFFPIIHHDIPNEIPVHLQKLQYVAFTTLLVYFKLIQENTCAGLVGCLVWNVIAVTTAWIKGEGPTIWLLSIIYLIAGVPGAYVLWYRPLYRAMRTDSAIRFGWFFLSYVVSALSHFPCILLRGIWILLIGIINEHMGDPEAIRSVQNKGGVFLGFKLRCHSNAVEFHGKKKRKKKVYGGELLPSILLSDGEDLEKSLAIHFDKLSPKEQTVILKEQRGWEKVLRIFEWFKRQESYTPNVIHYNVVLRALGKARRWDELRLCWIDMAENGVLPTNNTYGMLVDVYGKSGLVKEALLWIKHMKLRGVFPDEVTMSTVVKVLKDAREFDRAHRFYEDWCRGRIGLEDDLDALEDQQAISLKQFLSTELFRSGGKLSHSEREDGAPTKPRLTSTYNTLIDLYGKAGRLKDAAEVFADMLKGGVELDTLTFNTMIFICGSNGLLSESEALLREMEERGIEPDTKTYNIFITLYAESGNIEAALRSYRMIRETGLLPDEVTRRTTLRILCERNMVQEVEDLIRETEEEFGDRVDESCLPLLAKMYLDAEMLERAKVLIENLVVSPKTNAAVMDVFAEKGLWQEAEALFLRRRDEGGHGRDVSEHNVMIKAYGMAKEYRRAVSLFRSMRNRGVWPDECTFNSLIQMLSGGGLVDEAVELLIEMRAAGFNPSCRTFASVIAGLAEEKRLAEAVDLFDELLSSGNVRPNEVVYGILIDAFAEDGDVEAAEKYLCSMEANGISPNRIVLTSVIKAYGKAGSVEGAKRMYEKLKGSIDGPDPVAANGMISMYGEAGMISEAEAIFVELTRTNLADGSTFGAMISAYKNMGMFDEAVAVAGAMRTSGLLTDTSSYNKAMSCYASCGPLVECGELLHEMTKNEASPPDSGTFRALFAVLKKSGFPTEALKKLQDSFAEGKPFSKQAVVTSVYSVLGLHSYALESCGILRKDTRPGAYAYNAAIRAYVAYGKVDEALRMLMRMQEEGLEPDVVTSISLVRCYGRAGIVEGVRRIHGRVKGGEIERDGGLCRAIVEAYRDANRHELAELARHELMTMMDDG</sequence>
<dbReference type="InterPro" id="IPR002885">
    <property type="entry name" value="PPR_rpt"/>
</dbReference>
<comment type="caution">
    <text evidence="10">Lacks conserved residue(s) required for the propagation of feature annotation.</text>
</comment>
<feature type="repeat" description="PPR" evidence="9">
    <location>
        <begin position="460"/>
        <end position="494"/>
    </location>
</feature>
<dbReference type="OrthoDB" id="185373at2759"/>
<dbReference type="InterPro" id="IPR051240">
    <property type="entry name" value="Mito_RNA-Proc/Resp"/>
</dbReference>
<keyword evidence="10" id="KW-1003">Cell membrane</keyword>
<dbReference type="PANTHER" id="PTHR47933:SF10">
    <property type="entry name" value="OS03G0162900 PROTEIN"/>
    <property type="match status" value="1"/>
</dbReference>
<comment type="subcellular location">
    <subcellularLocation>
        <location evidence="10">Cell membrane</location>
        <topology evidence="10">Multi-pass membrane protein</topology>
    </subcellularLocation>
    <subcellularLocation>
        <location evidence="10">Cytoplasmic vesicle</location>
        <location evidence="10">Secretory vesicle membrane</location>
        <topology evidence="10">Multi-pass membrane protein</topology>
    </subcellularLocation>
</comment>
<evidence type="ECO:0000259" key="12">
    <source>
        <dbReference type="Pfam" id="PF17177"/>
    </source>
</evidence>
<evidence type="ECO:0000256" key="2">
    <source>
        <dbReference type="ARBA" id="ARBA00007626"/>
    </source>
</evidence>
<dbReference type="GO" id="GO:0030658">
    <property type="term" value="C:transport vesicle membrane"/>
    <property type="evidence" value="ECO:0007669"/>
    <property type="project" value="UniProtKB-SubCell"/>
</dbReference>
<evidence type="ECO:0000256" key="8">
    <source>
        <dbReference type="ARBA" id="ARBA00023329"/>
    </source>
</evidence>
<feature type="repeat" description="PPR" evidence="9">
    <location>
        <begin position="737"/>
        <end position="771"/>
    </location>
</feature>
<proteinExistence type="inferred from homology"/>
<evidence type="ECO:0000256" key="10">
    <source>
        <dbReference type="RuleBase" id="RU363122"/>
    </source>
</evidence>
<feature type="domain" description="PROP1-like PPR" evidence="12">
    <location>
        <begin position="680"/>
        <end position="791"/>
    </location>
</feature>
<keyword evidence="6 10" id="KW-1133">Transmembrane helix</keyword>
<dbReference type="Pfam" id="PF13041">
    <property type="entry name" value="PPR_2"/>
    <property type="match status" value="2"/>
</dbReference>
<comment type="function">
    <text evidence="1 10">Probably involved in membrane trafficking.</text>
</comment>
<evidence type="ECO:0000256" key="4">
    <source>
        <dbReference type="ARBA" id="ARBA00022692"/>
    </source>
</evidence>
<feature type="repeat" description="PPR" evidence="9">
    <location>
        <begin position="495"/>
        <end position="529"/>
    </location>
</feature>
<evidence type="ECO:0000256" key="6">
    <source>
        <dbReference type="ARBA" id="ARBA00022989"/>
    </source>
</evidence>
<dbReference type="PROSITE" id="PS51375">
    <property type="entry name" value="PPR"/>
    <property type="match status" value="12"/>
</dbReference>
<comment type="similarity">
    <text evidence="2">Belongs to the PPR family. P subfamily.</text>
</comment>
<feature type="transmembrane region" description="Helical" evidence="10">
    <location>
        <begin position="113"/>
        <end position="132"/>
    </location>
</feature>
<comment type="similarity">
    <text evidence="3 10">Belongs to the SCAMP family.</text>
</comment>
<accession>S8D003</accession>
<feature type="repeat" description="PPR" evidence="9">
    <location>
        <begin position="702"/>
        <end position="736"/>
    </location>
</feature>
<dbReference type="NCBIfam" id="TIGR00756">
    <property type="entry name" value="PPR"/>
    <property type="match status" value="10"/>
</dbReference>
<feature type="transmembrane region" description="Helical" evidence="10">
    <location>
        <begin position="178"/>
        <end position="205"/>
    </location>
</feature>
<dbReference type="Proteomes" id="UP000015453">
    <property type="component" value="Unassembled WGS sequence"/>
</dbReference>
<feature type="repeat" description="PPR" evidence="9">
    <location>
        <begin position="311"/>
        <end position="345"/>
    </location>
</feature>
<gene>
    <name evidence="13" type="ORF">M569_01654</name>
</gene>
<feature type="repeat" description="PPR" evidence="9">
    <location>
        <begin position="877"/>
        <end position="911"/>
    </location>
</feature>